<gene>
    <name evidence="1" type="ORF">ANCCAN_21874</name>
</gene>
<dbReference type="GO" id="GO:0003689">
    <property type="term" value="F:DNA clamp loader activity"/>
    <property type="evidence" value="ECO:0007669"/>
    <property type="project" value="TreeGrafter"/>
</dbReference>
<dbReference type="Proteomes" id="UP000252519">
    <property type="component" value="Unassembled WGS sequence"/>
</dbReference>
<dbReference type="Gene3D" id="3.40.50.300">
    <property type="entry name" value="P-loop containing nucleotide triphosphate hydrolases"/>
    <property type="match status" value="1"/>
</dbReference>
<protein>
    <submittedName>
        <fullName evidence="1">Uncharacterized protein</fullName>
    </submittedName>
</protein>
<dbReference type="InterPro" id="IPR050238">
    <property type="entry name" value="DNA_Rep/Repair_Clamp_Loader"/>
</dbReference>
<dbReference type="PANTHER" id="PTHR11669">
    <property type="entry name" value="REPLICATION FACTOR C / DNA POLYMERASE III GAMMA-TAU SUBUNIT"/>
    <property type="match status" value="1"/>
</dbReference>
<dbReference type="GO" id="GO:0005634">
    <property type="term" value="C:nucleus"/>
    <property type="evidence" value="ECO:0007669"/>
    <property type="project" value="TreeGrafter"/>
</dbReference>
<comment type="caution">
    <text evidence="1">The sequence shown here is derived from an EMBL/GenBank/DDBJ whole genome shotgun (WGS) entry which is preliminary data.</text>
</comment>
<dbReference type="EMBL" id="JOJR01001115">
    <property type="protein sequence ID" value="RCN32323.1"/>
    <property type="molecule type" value="Genomic_DNA"/>
</dbReference>
<evidence type="ECO:0000313" key="2">
    <source>
        <dbReference type="Proteomes" id="UP000252519"/>
    </source>
</evidence>
<dbReference type="InterPro" id="IPR027417">
    <property type="entry name" value="P-loop_NTPase"/>
</dbReference>
<dbReference type="GO" id="GO:0005663">
    <property type="term" value="C:DNA replication factor C complex"/>
    <property type="evidence" value="ECO:0007669"/>
    <property type="project" value="TreeGrafter"/>
</dbReference>
<reference evidence="1 2" key="1">
    <citation type="submission" date="2014-10" db="EMBL/GenBank/DDBJ databases">
        <title>Draft genome of the hookworm Ancylostoma caninum.</title>
        <authorList>
            <person name="Mitreva M."/>
        </authorList>
    </citation>
    <scope>NUCLEOTIDE SEQUENCE [LARGE SCALE GENOMIC DNA]</scope>
    <source>
        <strain evidence="1 2">Baltimore</strain>
    </source>
</reference>
<dbReference type="SUPFAM" id="SSF52540">
    <property type="entry name" value="P-loop containing nucleoside triphosphate hydrolases"/>
    <property type="match status" value="1"/>
</dbReference>
<dbReference type="GO" id="GO:0006261">
    <property type="term" value="P:DNA-templated DNA replication"/>
    <property type="evidence" value="ECO:0007669"/>
    <property type="project" value="TreeGrafter"/>
</dbReference>
<organism evidence="1 2">
    <name type="scientific">Ancylostoma caninum</name>
    <name type="common">Dog hookworm</name>
    <dbReference type="NCBI Taxonomy" id="29170"/>
    <lineage>
        <taxon>Eukaryota</taxon>
        <taxon>Metazoa</taxon>
        <taxon>Ecdysozoa</taxon>
        <taxon>Nematoda</taxon>
        <taxon>Chromadorea</taxon>
        <taxon>Rhabditida</taxon>
        <taxon>Rhabditina</taxon>
        <taxon>Rhabditomorpha</taxon>
        <taxon>Strongyloidea</taxon>
        <taxon>Ancylostomatidae</taxon>
        <taxon>Ancylostomatinae</taxon>
        <taxon>Ancylostoma</taxon>
    </lineage>
</organism>
<keyword evidence="2" id="KW-1185">Reference proteome</keyword>
<proteinExistence type="predicted"/>
<evidence type="ECO:0000313" key="1">
    <source>
        <dbReference type="EMBL" id="RCN32323.1"/>
    </source>
</evidence>
<dbReference type="GO" id="GO:0006281">
    <property type="term" value="P:DNA repair"/>
    <property type="evidence" value="ECO:0007669"/>
    <property type="project" value="TreeGrafter"/>
</dbReference>
<dbReference type="AlphaFoldDB" id="A0A368FJK0"/>
<dbReference type="OrthoDB" id="10254700at2759"/>
<dbReference type="STRING" id="29170.A0A368FJK0"/>
<sequence>MRGLTFDNEEDLENWLTKIFGSRRRDFCIDDYNQYSLFLRVNLDTDIDRTEADAMTKDAQNALRRVIEKYTANVRFCIICNYLSSIIPAIQSRLVRHFLAII</sequence>
<accession>A0A368FJK0</accession>
<dbReference type="PANTHER" id="PTHR11669:SF9">
    <property type="entry name" value="REPLICATION FACTOR C SUBUNIT 5"/>
    <property type="match status" value="1"/>
</dbReference>
<name>A0A368FJK0_ANCCA</name>